<evidence type="ECO:0000256" key="2">
    <source>
        <dbReference type="ARBA" id="ARBA00005025"/>
    </source>
</evidence>
<dbReference type="GO" id="GO:0003984">
    <property type="term" value="F:acetolactate synthase activity"/>
    <property type="evidence" value="ECO:0007669"/>
    <property type="project" value="UniProtKB-EC"/>
</dbReference>
<dbReference type="InterPro" id="IPR039557">
    <property type="entry name" value="AHAS_ACT"/>
</dbReference>
<sequence>MEGNSMINQQKPTQQASAQHESAQPIPTRVTLLLTVRNHPGVMSHICGLFARRAFNVEGILCMPLPSGEESRIWLQVLDDQRLLQMISQLEKLVDVLQVRRFGPEMPIFDQVEDLVANQR</sequence>
<evidence type="ECO:0000256" key="7">
    <source>
        <dbReference type="ARBA" id="ARBA00023304"/>
    </source>
</evidence>
<accession>A0A0H2W600</accession>
<evidence type="ECO:0000256" key="1">
    <source>
        <dbReference type="ARBA" id="ARBA00004974"/>
    </source>
</evidence>
<dbReference type="HOGENOM" id="CLU_165363_0_0_6"/>
<dbReference type="PANTHER" id="PTHR30239">
    <property type="entry name" value="ACETOLACTATE SYNTHASE SMALL SUBUNIT"/>
    <property type="match status" value="1"/>
</dbReference>
<comment type="catalytic activity">
    <reaction evidence="8">
        <text>2 pyruvate + H(+) = (2S)-2-acetolactate + CO2</text>
        <dbReference type="Rhea" id="RHEA:25249"/>
        <dbReference type="ChEBI" id="CHEBI:15361"/>
        <dbReference type="ChEBI" id="CHEBI:15378"/>
        <dbReference type="ChEBI" id="CHEBI:16526"/>
        <dbReference type="ChEBI" id="CHEBI:58476"/>
        <dbReference type="EC" id="2.2.1.6"/>
    </reaction>
</comment>
<dbReference type="EC" id="2.2.1.6" evidence="5"/>
<keyword evidence="6" id="KW-0028">Amino-acid biosynthesis</keyword>
<comment type="similarity">
    <text evidence="3">Belongs to the acetolactate synthase small subunit family.</text>
</comment>
<dbReference type="UniPathway" id="UPA00047">
    <property type="reaction ID" value="UER00055"/>
</dbReference>
<dbReference type="Proteomes" id="UP000001019">
    <property type="component" value="Chromosome"/>
</dbReference>
<evidence type="ECO:0000259" key="10">
    <source>
        <dbReference type="PROSITE" id="PS51671"/>
    </source>
</evidence>
<dbReference type="SUPFAM" id="SSF55021">
    <property type="entry name" value="ACT-like"/>
    <property type="match status" value="1"/>
</dbReference>
<reference evidence="12" key="1">
    <citation type="journal article" date="2004" name="DNA Res.">
        <title>Complete genome sequence of Yersinia pestis strain 91001, an isolate avirulent to humans.</title>
        <authorList>
            <person name="Song Y."/>
            <person name="Tong Z."/>
            <person name="Wang J."/>
            <person name="Wang L."/>
            <person name="Guo Z."/>
            <person name="Han Y."/>
            <person name="Zhang J."/>
            <person name="Pei D."/>
            <person name="Zhou D."/>
            <person name="Qin H."/>
            <person name="Pang X."/>
            <person name="Han Y."/>
            <person name="Zhai J."/>
            <person name="Li M."/>
            <person name="Cui B."/>
            <person name="Qi Z."/>
            <person name="Jin L."/>
            <person name="Dai R."/>
            <person name="Chen F."/>
            <person name="Li S."/>
            <person name="Ye C."/>
            <person name="Du Z."/>
            <person name="Lin W."/>
            <person name="Wang J."/>
            <person name="Yu J."/>
            <person name="Yang H."/>
            <person name="Wang J."/>
            <person name="Huang P."/>
            <person name="Yang R."/>
        </authorList>
    </citation>
    <scope>NUCLEOTIDE SEQUENCE [LARGE SCALE GENOMIC DNA]</scope>
    <source>
        <strain evidence="12">91001 / Biovar Mediaevalis</strain>
    </source>
</reference>
<dbReference type="Pfam" id="PF22629">
    <property type="entry name" value="ACT_AHAS_ss"/>
    <property type="match status" value="1"/>
</dbReference>
<evidence type="ECO:0000313" key="12">
    <source>
        <dbReference type="Proteomes" id="UP000001019"/>
    </source>
</evidence>
<dbReference type="InterPro" id="IPR054480">
    <property type="entry name" value="AHAS_small-like_ACT"/>
</dbReference>
<dbReference type="InterPro" id="IPR045865">
    <property type="entry name" value="ACT-like_dom_sf"/>
</dbReference>
<dbReference type="EMBL" id="AE017042">
    <property type="protein sequence ID" value="AAS62291.1"/>
    <property type="molecule type" value="Genomic_DNA"/>
</dbReference>
<comment type="pathway">
    <text evidence="1">Amino-acid biosynthesis; L-isoleucine biosynthesis; L-isoleucine from 2-oxobutanoate: step 1/4.</text>
</comment>
<evidence type="ECO:0000256" key="3">
    <source>
        <dbReference type="ARBA" id="ARBA00006341"/>
    </source>
</evidence>
<gene>
    <name evidence="11" type="primary">ilvN</name>
    <name evidence="11" type="ordered locus">YP_2080</name>
</gene>
<protein>
    <recommendedName>
        <fullName evidence="5">acetolactate synthase</fullName>
        <ecNumber evidence="5">2.2.1.6</ecNumber>
    </recommendedName>
</protein>
<dbReference type="CDD" id="cd04878">
    <property type="entry name" value="ACT_AHAS"/>
    <property type="match status" value="1"/>
</dbReference>
<dbReference type="EnsemblBacteria" id="AAS62291">
    <property type="protein sequence ID" value="AAS62291"/>
    <property type="gene ID" value="YP_2080"/>
</dbReference>
<feature type="domain" description="ACT" evidence="10">
    <location>
        <begin position="31"/>
        <end position="104"/>
    </location>
</feature>
<evidence type="ECO:0000256" key="8">
    <source>
        <dbReference type="ARBA" id="ARBA00048670"/>
    </source>
</evidence>
<feature type="region of interest" description="Disordered" evidence="9">
    <location>
        <begin position="1"/>
        <end position="24"/>
    </location>
</feature>
<feature type="compositionally biased region" description="Polar residues" evidence="9">
    <location>
        <begin position="1"/>
        <end position="22"/>
    </location>
</feature>
<comment type="subunit">
    <text evidence="4">Dimer of large and small chains.</text>
</comment>
<name>A0A0H2W600_YERPE</name>
<comment type="pathway">
    <text evidence="2">Amino-acid biosynthesis; L-valine biosynthesis; L-valine from pyruvate: step 1/4.</text>
</comment>
<dbReference type="UniPathway" id="UPA00049">
    <property type="reaction ID" value="UER00059"/>
</dbReference>
<dbReference type="AlphaFoldDB" id="A0A0H2W600"/>
<organism evidence="11 12">
    <name type="scientific">Yersinia pestis</name>
    <dbReference type="NCBI Taxonomy" id="632"/>
    <lineage>
        <taxon>Bacteria</taxon>
        <taxon>Pseudomonadati</taxon>
        <taxon>Pseudomonadota</taxon>
        <taxon>Gammaproteobacteria</taxon>
        <taxon>Enterobacterales</taxon>
        <taxon>Yersiniaceae</taxon>
        <taxon>Yersinia</taxon>
    </lineage>
</organism>
<proteinExistence type="inferred from homology"/>
<evidence type="ECO:0000256" key="4">
    <source>
        <dbReference type="ARBA" id="ARBA00011744"/>
    </source>
</evidence>
<dbReference type="PANTHER" id="PTHR30239:SF4">
    <property type="entry name" value="ACETOLACTATE SYNTHASE ISOZYME 1 SMALL SUBUNIT"/>
    <property type="match status" value="1"/>
</dbReference>
<evidence type="ECO:0000313" key="11">
    <source>
        <dbReference type="EMBL" id="AAS62291.1"/>
    </source>
</evidence>
<dbReference type="PROSITE" id="PS51671">
    <property type="entry name" value="ACT"/>
    <property type="match status" value="1"/>
</dbReference>
<dbReference type="GO" id="GO:0009099">
    <property type="term" value="P:L-valine biosynthetic process"/>
    <property type="evidence" value="ECO:0007669"/>
    <property type="project" value="UniProtKB-UniPathway"/>
</dbReference>
<evidence type="ECO:0000256" key="6">
    <source>
        <dbReference type="ARBA" id="ARBA00022605"/>
    </source>
</evidence>
<keyword evidence="7" id="KW-0100">Branched-chain amino acid biosynthesis</keyword>
<evidence type="ECO:0000256" key="5">
    <source>
        <dbReference type="ARBA" id="ARBA00013145"/>
    </source>
</evidence>
<dbReference type="NCBIfam" id="NF006036">
    <property type="entry name" value="PRK08178.1"/>
    <property type="match status" value="1"/>
</dbReference>
<dbReference type="GO" id="GO:0009097">
    <property type="term" value="P:isoleucine biosynthetic process"/>
    <property type="evidence" value="ECO:0007669"/>
    <property type="project" value="UniProtKB-UniPathway"/>
</dbReference>
<dbReference type="GO" id="GO:1990610">
    <property type="term" value="F:acetolactate synthase regulator activity"/>
    <property type="evidence" value="ECO:0007669"/>
    <property type="project" value="InterPro"/>
</dbReference>
<dbReference type="InterPro" id="IPR002912">
    <property type="entry name" value="ACT_dom"/>
</dbReference>
<dbReference type="Gene3D" id="3.30.70.260">
    <property type="match status" value="1"/>
</dbReference>
<dbReference type="KEGG" id="ypm:YP_2080"/>
<evidence type="ECO:0000256" key="9">
    <source>
        <dbReference type="SAM" id="MobiDB-lite"/>
    </source>
</evidence>
<dbReference type="GO" id="GO:0005737">
    <property type="term" value="C:cytoplasm"/>
    <property type="evidence" value="ECO:0007669"/>
    <property type="project" value="UniProtKB-ARBA"/>
</dbReference>
<dbReference type="InterPro" id="IPR004789">
    <property type="entry name" value="Acetalactate_synth_ssu"/>
</dbReference>